<evidence type="ECO:0000313" key="6">
    <source>
        <dbReference type="EMBL" id="OSM04883.1"/>
    </source>
</evidence>
<comment type="cofactor">
    <cofactor evidence="1">
        <name>Zn(2+)</name>
        <dbReference type="ChEBI" id="CHEBI:29105"/>
    </cofactor>
</comment>
<gene>
    <name evidence="6" type="ORF">MAIT1_02986</name>
</gene>
<evidence type="ECO:0000313" key="7">
    <source>
        <dbReference type="Proteomes" id="UP000194003"/>
    </source>
</evidence>
<accession>A0A1Y2K5R1</accession>
<dbReference type="STRING" id="1434232.MAIT1_02986"/>
<dbReference type="PANTHER" id="PTHR46233">
    <property type="entry name" value="HYDROXYACYLGLUTATHIONE HYDROLASE GLOC"/>
    <property type="match status" value="1"/>
</dbReference>
<evidence type="ECO:0000256" key="4">
    <source>
        <dbReference type="ARBA" id="ARBA00022833"/>
    </source>
</evidence>
<dbReference type="RefSeq" id="WP_198947819.1">
    <property type="nucleotide sequence ID" value="NZ_LVJN01000018.1"/>
</dbReference>
<sequence length="207" mass="22135">MLLHQSLETGPLQVNCHILGDSDSGEAVIIDPGGDAELILALLERMKLRALHIVNTHGHFDHIGAVSALQKKLGCEFWLHAADHALVAGAAKHAARWGLPFGDLPVVHHELTDGQTLLLSRVEIDVLHTPGHTPGGVCLRWGDEMATGDTLFAGSVGRTDLPGGNHAQLIRSIEEKLMTLPDTVACHPGHGPSTTIGRERVGNQFLI</sequence>
<dbReference type="InterPro" id="IPR051453">
    <property type="entry name" value="MBL_Glyoxalase_II"/>
</dbReference>
<dbReference type="EMBL" id="LVJN01000018">
    <property type="protein sequence ID" value="OSM04883.1"/>
    <property type="molecule type" value="Genomic_DNA"/>
</dbReference>
<evidence type="ECO:0000256" key="3">
    <source>
        <dbReference type="ARBA" id="ARBA00022801"/>
    </source>
</evidence>
<protein>
    <submittedName>
        <fullName evidence="6">Putative beta-lactamase domain-containing protein</fullName>
    </submittedName>
</protein>
<proteinExistence type="predicted"/>
<dbReference type="SMART" id="SM00849">
    <property type="entry name" value="Lactamase_B"/>
    <property type="match status" value="1"/>
</dbReference>
<keyword evidence="2" id="KW-0479">Metal-binding</keyword>
<dbReference type="GO" id="GO:0016787">
    <property type="term" value="F:hydrolase activity"/>
    <property type="evidence" value="ECO:0007669"/>
    <property type="project" value="UniProtKB-KW"/>
</dbReference>
<dbReference type="PANTHER" id="PTHR46233:SF3">
    <property type="entry name" value="HYDROXYACYLGLUTATHIONE HYDROLASE GLOC"/>
    <property type="match status" value="1"/>
</dbReference>
<comment type="caution">
    <text evidence="6">The sequence shown here is derived from an EMBL/GenBank/DDBJ whole genome shotgun (WGS) entry which is preliminary data.</text>
</comment>
<dbReference type="CDD" id="cd06262">
    <property type="entry name" value="metallo-hydrolase-like_MBL-fold"/>
    <property type="match status" value="1"/>
</dbReference>
<organism evidence="6 7">
    <name type="scientific">Magnetofaba australis IT-1</name>
    <dbReference type="NCBI Taxonomy" id="1434232"/>
    <lineage>
        <taxon>Bacteria</taxon>
        <taxon>Pseudomonadati</taxon>
        <taxon>Pseudomonadota</taxon>
        <taxon>Magnetococcia</taxon>
        <taxon>Magnetococcales</taxon>
        <taxon>Magnetococcaceae</taxon>
        <taxon>Magnetofaba</taxon>
    </lineage>
</organism>
<feature type="domain" description="Metallo-beta-lactamase" evidence="5">
    <location>
        <begin position="13"/>
        <end position="190"/>
    </location>
</feature>
<keyword evidence="3" id="KW-0378">Hydrolase</keyword>
<dbReference type="Gene3D" id="3.60.15.10">
    <property type="entry name" value="Ribonuclease Z/Hydroxyacylglutathione hydrolase-like"/>
    <property type="match status" value="1"/>
</dbReference>
<evidence type="ECO:0000256" key="2">
    <source>
        <dbReference type="ARBA" id="ARBA00022723"/>
    </source>
</evidence>
<dbReference type="InterPro" id="IPR036866">
    <property type="entry name" value="RibonucZ/Hydroxyglut_hydro"/>
</dbReference>
<evidence type="ECO:0000259" key="5">
    <source>
        <dbReference type="SMART" id="SM00849"/>
    </source>
</evidence>
<dbReference type="SUPFAM" id="SSF56281">
    <property type="entry name" value="Metallo-hydrolase/oxidoreductase"/>
    <property type="match status" value="1"/>
</dbReference>
<dbReference type="InterPro" id="IPR001279">
    <property type="entry name" value="Metallo-B-lactamas"/>
</dbReference>
<dbReference type="Pfam" id="PF00753">
    <property type="entry name" value="Lactamase_B"/>
    <property type="match status" value="1"/>
</dbReference>
<dbReference type="GO" id="GO:0046872">
    <property type="term" value="F:metal ion binding"/>
    <property type="evidence" value="ECO:0007669"/>
    <property type="project" value="UniProtKB-KW"/>
</dbReference>
<reference evidence="6 7" key="1">
    <citation type="journal article" date="2016" name="BMC Genomics">
        <title>Combined genomic and structural analyses of a cultured magnetotactic bacterium reveals its niche adaptation to a dynamic environment.</title>
        <authorList>
            <person name="Araujo A.C."/>
            <person name="Morillo V."/>
            <person name="Cypriano J."/>
            <person name="Teixeira L.C."/>
            <person name="Leao P."/>
            <person name="Lyra S."/>
            <person name="Almeida L.G."/>
            <person name="Bazylinski D.A."/>
            <person name="Vasconcellos A.T."/>
            <person name="Abreu F."/>
            <person name="Lins U."/>
        </authorList>
    </citation>
    <scope>NUCLEOTIDE SEQUENCE [LARGE SCALE GENOMIC DNA]</scope>
    <source>
        <strain evidence="6 7">IT-1</strain>
    </source>
</reference>
<dbReference type="Proteomes" id="UP000194003">
    <property type="component" value="Unassembled WGS sequence"/>
</dbReference>
<keyword evidence="4" id="KW-0862">Zinc</keyword>
<name>A0A1Y2K5R1_9PROT</name>
<dbReference type="AlphaFoldDB" id="A0A1Y2K5R1"/>
<evidence type="ECO:0000256" key="1">
    <source>
        <dbReference type="ARBA" id="ARBA00001947"/>
    </source>
</evidence>
<keyword evidence="7" id="KW-1185">Reference proteome</keyword>